<feature type="transmembrane region" description="Helical" evidence="10">
    <location>
        <begin position="35"/>
        <end position="59"/>
    </location>
</feature>
<dbReference type="GO" id="GO:0004930">
    <property type="term" value="F:G protein-coupled receptor activity"/>
    <property type="evidence" value="ECO:0007669"/>
    <property type="project" value="UniProtKB-KW"/>
</dbReference>
<dbReference type="Gene3D" id="1.20.1070.10">
    <property type="entry name" value="Rhodopsin 7-helix transmembrane proteins"/>
    <property type="match status" value="1"/>
</dbReference>
<proteinExistence type="inferred from homology"/>
<dbReference type="PROSITE" id="PS00237">
    <property type="entry name" value="G_PROTEIN_RECEP_F1_1"/>
    <property type="match status" value="1"/>
</dbReference>
<evidence type="ECO:0000256" key="8">
    <source>
        <dbReference type="ARBA" id="ARBA00023224"/>
    </source>
</evidence>
<evidence type="ECO:0000256" key="4">
    <source>
        <dbReference type="ARBA" id="ARBA00022989"/>
    </source>
</evidence>
<organism evidence="12 13">
    <name type="scientific">Sinanodonta woodiana</name>
    <name type="common">Chinese pond mussel</name>
    <name type="synonym">Anodonta woodiana</name>
    <dbReference type="NCBI Taxonomy" id="1069815"/>
    <lineage>
        <taxon>Eukaryota</taxon>
        <taxon>Metazoa</taxon>
        <taxon>Spiralia</taxon>
        <taxon>Lophotrochozoa</taxon>
        <taxon>Mollusca</taxon>
        <taxon>Bivalvia</taxon>
        <taxon>Autobranchia</taxon>
        <taxon>Heteroconchia</taxon>
        <taxon>Palaeoheterodonta</taxon>
        <taxon>Unionida</taxon>
        <taxon>Unionoidea</taxon>
        <taxon>Unionidae</taxon>
        <taxon>Unioninae</taxon>
        <taxon>Sinanodonta</taxon>
    </lineage>
</organism>
<feature type="transmembrane region" description="Helical" evidence="10">
    <location>
        <begin position="79"/>
        <end position="104"/>
    </location>
</feature>
<feature type="domain" description="G-protein coupled receptors family 1 profile" evidence="11">
    <location>
        <begin position="1"/>
        <end position="189"/>
    </location>
</feature>
<evidence type="ECO:0000256" key="6">
    <source>
        <dbReference type="ARBA" id="ARBA00023136"/>
    </source>
</evidence>
<dbReference type="InterPro" id="IPR017452">
    <property type="entry name" value="GPCR_Rhodpsn_7TM"/>
</dbReference>
<evidence type="ECO:0000256" key="7">
    <source>
        <dbReference type="ARBA" id="ARBA00023170"/>
    </source>
</evidence>
<keyword evidence="6 10" id="KW-0472">Membrane</keyword>
<keyword evidence="7 9" id="KW-0675">Receptor</keyword>
<comment type="subcellular location">
    <subcellularLocation>
        <location evidence="1">Cell membrane</location>
        <topology evidence="1">Multi-pass membrane protein</topology>
    </subcellularLocation>
</comment>
<evidence type="ECO:0000256" key="5">
    <source>
        <dbReference type="ARBA" id="ARBA00023040"/>
    </source>
</evidence>
<evidence type="ECO:0000313" key="12">
    <source>
        <dbReference type="EMBL" id="KAL3875778.1"/>
    </source>
</evidence>
<dbReference type="PRINTS" id="PR00237">
    <property type="entry name" value="GPCRRHODOPSN"/>
</dbReference>
<feature type="transmembrane region" description="Helical" evidence="10">
    <location>
        <begin position="172"/>
        <end position="192"/>
    </location>
</feature>
<dbReference type="CDD" id="cd00637">
    <property type="entry name" value="7tm_classA_rhodopsin-like"/>
    <property type="match status" value="1"/>
</dbReference>
<sequence>MTGCFCAFTSLTMLTVNRYVFICHRYIYNKIYTNVMCALMCILCWVIAFLFELPVLVGWASHYFDQKSHQCTMNRHDSFSYAMFLSIALIGGLILFMAVLYVLIFRRIWVRKFGVYSLNKDDPLWLRKARRETLRSSKTLFAVFMVFTLCWTPYVIVSSIDITNSFSEETYLFTTLAIHYHSSLNCIVFILFKR</sequence>
<comment type="caution">
    <text evidence="12">The sequence shown here is derived from an EMBL/GenBank/DDBJ whole genome shotgun (WGS) entry which is preliminary data.</text>
</comment>
<dbReference type="GO" id="GO:0005886">
    <property type="term" value="C:plasma membrane"/>
    <property type="evidence" value="ECO:0007669"/>
    <property type="project" value="UniProtKB-SubCell"/>
</dbReference>
<keyword evidence="13" id="KW-1185">Reference proteome</keyword>
<dbReference type="SUPFAM" id="SSF81321">
    <property type="entry name" value="Family A G protein-coupled receptor-like"/>
    <property type="match status" value="1"/>
</dbReference>
<evidence type="ECO:0000259" key="11">
    <source>
        <dbReference type="PROSITE" id="PS50262"/>
    </source>
</evidence>
<dbReference type="AlphaFoldDB" id="A0ABD3WRB5"/>
<comment type="similarity">
    <text evidence="9">Belongs to the G-protein coupled receptor 1 family.</text>
</comment>
<evidence type="ECO:0000256" key="3">
    <source>
        <dbReference type="ARBA" id="ARBA00022692"/>
    </source>
</evidence>
<keyword evidence="2" id="KW-1003">Cell membrane</keyword>
<dbReference type="PANTHER" id="PTHR24228">
    <property type="entry name" value="B2 BRADYKININ RECEPTOR/ANGIOTENSIN II RECEPTOR"/>
    <property type="match status" value="1"/>
</dbReference>
<gene>
    <name evidence="12" type="ORF">ACJMK2_033695</name>
</gene>
<name>A0ABD3WRB5_SINWO</name>
<keyword evidence="3 9" id="KW-0812">Transmembrane</keyword>
<accession>A0ABD3WRB5</accession>
<protein>
    <recommendedName>
        <fullName evidence="11">G-protein coupled receptors family 1 profile domain-containing protein</fullName>
    </recommendedName>
</protein>
<keyword evidence="5 9" id="KW-0297">G-protein coupled receptor</keyword>
<dbReference type="Proteomes" id="UP001634394">
    <property type="component" value="Unassembled WGS sequence"/>
</dbReference>
<dbReference type="InterPro" id="IPR000276">
    <property type="entry name" value="GPCR_Rhodpsn"/>
</dbReference>
<dbReference type="PROSITE" id="PS50262">
    <property type="entry name" value="G_PROTEIN_RECEP_F1_2"/>
    <property type="match status" value="1"/>
</dbReference>
<evidence type="ECO:0000256" key="1">
    <source>
        <dbReference type="ARBA" id="ARBA00004651"/>
    </source>
</evidence>
<dbReference type="PANTHER" id="PTHR24228:SF75">
    <property type="entry name" value="G-PROTEIN COUPLED RECEPTORS FAMILY 1 PROFILE DOMAIN-CONTAINING PROTEIN"/>
    <property type="match status" value="1"/>
</dbReference>
<feature type="transmembrane region" description="Helical" evidence="10">
    <location>
        <begin position="140"/>
        <end position="160"/>
    </location>
</feature>
<keyword evidence="8 9" id="KW-0807">Transducer</keyword>
<evidence type="ECO:0000256" key="2">
    <source>
        <dbReference type="ARBA" id="ARBA00022475"/>
    </source>
</evidence>
<keyword evidence="4 10" id="KW-1133">Transmembrane helix</keyword>
<dbReference type="EMBL" id="JBJQND010000005">
    <property type="protein sequence ID" value="KAL3875778.1"/>
    <property type="molecule type" value="Genomic_DNA"/>
</dbReference>
<evidence type="ECO:0000256" key="9">
    <source>
        <dbReference type="RuleBase" id="RU000688"/>
    </source>
</evidence>
<evidence type="ECO:0000313" key="13">
    <source>
        <dbReference type="Proteomes" id="UP001634394"/>
    </source>
</evidence>
<reference evidence="12 13" key="1">
    <citation type="submission" date="2024-11" db="EMBL/GenBank/DDBJ databases">
        <title>Chromosome-level genome assembly of the freshwater bivalve Anodonta woodiana.</title>
        <authorList>
            <person name="Chen X."/>
        </authorList>
    </citation>
    <scope>NUCLEOTIDE SEQUENCE [LARGE SCALE GENOMIC DNA]</scope>
    <source>
        <strain evidence="12">MN2024</strain>
        <tissue evidence="12">Gills</tissue>
    </source>
</reference>
<dbReference type="Pfam" id="PF00001">
    <property type="entry name" value="7tm_1"/>
    <property type="match status" value="1"/>
</dbReference>
<evidence type="ECO:0000256" key="10">
    <source>
        <dbReference type="SAM" id="Phobius"/>
    </source>
</evidence>